<evidence type="ECO:0000313" key="1">
    <source>
        <dbReference type="EMBL" id="VAW67659.1"/>
    </source>
</evidence>
<organism evidence="1">
    <name type="scientific">hydrothermal vent metagenome</name>
    <dbReference type="NCBI Taxonomy" id="652676"/>
    <lineage>
        <taxon>unclassified sequences</taxon>
        <taxon>metagenomes</taxon>
        <taxon>ecological metagenomes</taxon>
    </lineage>
</organism>
<accession>A0A3B0Y0N5</accession>
<protein>
    <submittedName>
        <fullName evidence="1">Uncharacterized protein</fullName>
    </submittedName>
</protein>
<sequence length="245" mass="27454">MKNKIYNDNKTISNLLLMLAATLYSLISTANNDSPSINPLYVPLQELESITISPRTSRSRSEISSMAYYTQDEINGAEAGIAHGSQEESIPSFRCGSRNAAWGVFQSFTAWIQNNSELSEIAVSKNPDNSLVTYNNFNISFIFRPVKNRGLFWNHYMRWKPSTDNENTLFQGEDAGNCFLSNITLTNTNVLNIHDPDLVVSVRNIFDEAYGQADPRAATAPVTPFLTSYHPQESRSIILGINYHV</sequence>
<dbReference type="EMBL" id="UOFI01000104">
    <property type="protein sequence ID" value="VAW67659.1"/>
    <property type="molecule type" value="Genomic_DNA"/>
</dbReference>
<dbReference type="AlphaFoldDB" id="A0A3B0Y0N5"/>
<proteinExistence type="predicted"/>
<reference evidence="1" key="1">
    <citation type="submission" date="2018-06" db="EMBL/GenBank/DDBJ databases">
        <authorList>
            <person name="Zhirakovskaya E."/>
        </authorList>
    </citation>
    <scope>NUCLEOTIDE SEQUENCE</scope>
</reference>
<gene>
    <name evidence="1" type="ORF">MNBD_GAMMA09-1486</name>
</gene>
<name>A0A3B0Y0N5_9ZZZZ</name>